<protein>
    <submittedName>
        <fullName evidence="2">Uncharacterized protein</fullName>
    </submittedName>
</protein>
<evidence type="ECO:0000256" key="1">
    <source>
        <dbReference type="SAM" id="Phobius"/>
    </source>
</evidence>
<dbReference type="EMBL" id="FSQZ01000001">
    <property type="protein sequence ID" value="SIN71545.1"/>
    <property type="molecule type" value="Genomic_DNA"/>
</dbReference>
<evidence type="ECO:0000313" key="3">
    <source>
        <dbReference type="Proteomes" id="UP000185093"/>
    </source>
</evidence>
<name>A0ABY1JE59_9BACT</name>
<feature type="transmembrane region" description="Helical" evidence="1">
    <location>
        <begin position="28"/>
        <end position="47"/>
    </location>
</feature>
<proteinExistence type="predicted"/>
<dbReference type="Proteomes" id="UP000185093">
    <property type="component" value="Unassembled WGS sequence"/>
</dbReference>
<keyword evidence="3" id="KW-1185">Reference proteome</keyword>
<accession>A0ABY1JE59</accession>
<evidence type="ECO:0000313" key="2">
    <source>
        <dbReference type="EMBL" id="SIN71545.1"/>
    </source>
</evidence>
<comment type="caution">
    <text evidence="2">The sequence shown here is derived from an EMBL/GenBank/DDBJ whole genome shotgun (WGS) entry which is preliminary data.</text>
</comment>
<gene>
    <name evidence="2" type="ORF">SAMN05444368_1438</name>
</gene>
<organism evidence="2 3">
    <name type="scientific">Acetomicrobium flavidum</name>
    <dbReference type="NCBI Taxonomy" id="49896"/>
    <lineage>
        <taxon>Bacteria</taxon>
        <taxon>Thermotogati</taxon>
        <taxon>Synergistota</taxon>
        <taxon>Synergistia</taxon>
        <taxon>Synergistales</taxon>
        <taxon>Acetomicrobiaceae</taxon>
        <taxon>Acetomicrobium</taxon>
    </lineage>
</organism>
<keyword evidence="1" id="KW-1133">Transmembrane helix</keyword>
<reference evidence="2 3" key="1">
    <citation type="submission" date="2016-11" db="EMBL/GenBank/DDBJ databases">
        <authorList>
            <person name="Varghese N."/>
            <person name="Submissions S."/>
        </authorList>
    </citation>
    <scope>NUCLEOTIDE SEQUENCE [LARGE SCALE GENOMIC DNA]</scope>
    <source>
        <strain evidence="2 3">DSM 20664</strain>
    </source>
</reference>
<keyword evidence="1" id="KW-0812">Transmembrane</keyword>
<keyword evidence="1" id="KW-0472">Membrane</keyword>
<sequence>MLIVLVIVIRNENFFERQAKQKLNSKKMTMLLCITLVLMVISIYLGVKLHDLNGKLVSLQRAYQDLSASIPPSPSWPEGITRDGMIDQLVKNKELFPWHGVLGGTMDIYDQNQVWFIGPAWCMAYIEDGHMGGYMLLRYKITKKGIEWRLIDSEEL</sequence>